<proteinExistence type="predicted"/>
<protein>
    <submittedName>
        <fullName evidence="1">Uncharacterized protein</fullName>
    </submittedName>
</protein>
<reference evidence="1" key="1">
    <citation type="submission" date="2011-10" db="EMBL/GenBank/DDBJ databases">
        <title>The Genome Sequence of Fusarium oxysporum HDV247.</title>
        <authorList>
            <consortium name="The Broad Institute Genome Sequencing Platform"/>
            <person name="Ma L.-J."/>
            <person name="Gale L.R."/>
            <person name="Schwartz D.C."/>
            <person name="Zhou S."/>
            <person name="Corby-Kistler H."/>
            <person name="Young S.K."/>
            <person name="Zeng Q."/>
            <person name="Gargeya S."/>
            <person name="Fitzgerald M."/>
            <person name="Haas B."/>
            <person name="Abouelleil A."/>
            <person name="Alvarado L."/>
            <person name="Arachchi H.M."/>
            <person name="Berlin A."/>
            <person name="Brown A."/>
            <person name="Chapman S.B."/>
            <person name="Chen Z."/>
            <person name="Dunbar C."/>
            <person name="Freedman E."/>
            <person name="Gearin G."/>
            <person name="Goldberg J."/>
            <person name="Griggs A."/>
            <person name="Gujja S."/>
            <person name="Heiman D."/>
            <person name="Howarth C."/>
            <person name="Larson L."/>
            <person name="Lui A."/>
            <person name="MacDonald P.J.P."/>
            <person name="Montmayeur A."/>
            <person name="Murphy C."/>
            <person name="Neiman D."/>
            <person name="Pearson M."/>
            <person name="Priest M."/>
            <person name="Roberts A."/>
            <person name="Saif S."/>
            <person name="Shea T."/>
            <person name="Shenoy N."/>
            <person name="Sisk P."/>
            <person name="Stolte C."/>
            <person name="Sykes S."/>
            <person name="Wortman J."/>
            <person name="Nusbaum C."/>
            <person name="Birren B."/>
        </authorList>
    </citation>
    <scope>NUCLEOTIDE SEQUENCE [LARGE SCALE GENOMIC DNA]</scope>
    <source>
        <strain evidence="1">HDV247</strain>
    </source>
</reference>
<dbReference type="EMBL" id="JH650968">
    <property type="protein sequence ID" value="EXA53677.1"/>
    <property type="molecule type" value="Genomic_DNA"/>
</dbReference>
<dbReference type="HOGENOM" id="CLU_2941782_0_0_1"/>
<accession>W9QH18</accession>
<reference evidence="1" key="2">
    <citation type="submission" date="2012-05" db="EMBL/GenBank/DDBJ databases">
        <title>Annotation of the Genome Sequence of Fusarium oxysporum HDV247.</title>
        <authorList>
            <consortium name="The Broad Institute Genomics Platform"/>
            <person name="Ma L.-J."/>
            <person name="Corby-Kistler H."/>
            <person name="Broz K."/>
            <person name="Gale L.R."/>
            <person name="Jonkers W."/>
            <person name="O'Donnell K."/>
            <person name="Ploetz R."/>
            <person name="Steinberg C."/>
            <person name="Schwartz D.C."/>
            <person name="VanEtten H."/>
            <person name="Zhou S."/>
            <person name="Young S.K."/>
            <person name="Zeng Q."/>
            <person name="Gargeya S."/>
            <person name="Fitzgerald M."/>
            <person name="Abouelleil A."/>
            <person name="Alvarado L."/>
            <person name="Chapman S.B."/>
            <person name="Gainer-Dewar J."/>
            <person name="Goldberg J."/>
            <person name="Griggs A."/>
            <person name="Gujja S."/>
            <person name="Hansen M."/>
            <person name="Howarth C."/>
            <person name="Imamovic A."/>
            <person name="Ireland A."/>
            <person name="Larimer J."/>
            <person name="McCowan C."/>
            <person name="Murphy C."/>
            <person name="Pearson M."/>
            <person name="Poon T.W."/>
            <person name="Priest M."/>
            <person name="Roberts A."/>
            <person name="Saif S."/>
            <person name="Shea T."/>
            <person name="Sykes S."/>
            <person name="Wortman J."/>
            <person name="Nusbaum C."/>
            <person name="Birren B."/>
        </authorList>
    </citation>
    <scope>NUCLEOTIDE SEQUENCE</scope>
    <source>
        <strain evidence="1">HDV247</strain>
    </source>
</reference>
<sequence length="60" mass="6829">MNPKSEGKQGSFGDTRPLRAHMLTALYLKMTSISPNSGHQMMAPRMKQSIWQVGRLRRTL</sequence>
<gene>
    <name evidence="1" type="ORF">FOVG_01411</name>
</gene>
<organism evidence="1">
    <name type="scientific">Fusarium oxysporum f. sp. pisi HDV247</name>
    <dbReference type="NCBI Taxonomy" id="1080344"/>
    <lineage>
        <taxon>Eukaryota</taxon>
        <taxon>Fungi</taxon>
        <taxon>Dikarya</taxon>
        <taxon>Ascomycota</taxon>
        <taxon>Pezizomycotina</taxon>
        <taxon>Sordariomycetes</taxon>
        <taxon>Hypocreomycetidae</taxon>
        <taxon>Hypocreales</taxon>
        <taxon>Nectriaceae</taxon>
        <taxon>Fusarium</taxon>
        <taxon>Fusarium oxysporum species complex</taxon>
    </lineage>
</organism>
<dbReference type="Proteomes" id="UP000030751">
    <property type="component" value="Unassembled WGS sequence"/>
</dbReference>
<dbReference type="AlphaFoldDB" id="W9QH18"/>
<name>W9QH18_FUSOX</name>
<evidence type="ECO:0000313" key="1">
    <source>
        <dbReference type="EMBL" id="EXA53677.1"/>
    </source>
</evidence>